<protein>
    <submittedName>
        <fullName evidence="2">Pimeloyl-ACP methyl ester carboxylesterase</fullName>
    </submittedName>
</protein>
<dbReference type="SUPFAM" id="SSF53474">
    <property type="entry name" value="alpha/beta-Hydrolases"/>
    <property type="match status" value="1"/>
</dbReference>
<dbReference type="STRING" id="660517.SAMN04487946_102323"/>
<dbReference type="AlphaFoldDB" id="A0A1H3EJL7"/>
<sequence length="260" mass="27578">MPTTANDGVDLYYETTGGDRTDETVAFVGDVGYGAWQWGWQHAAVAGPYRSLVADLRGSGRSDAPPGPYSMATLADDLTTVLSDAGVRSAHVVGAGLGGMVALAAARNTARVKSLVLVGTAARGDDLTLDPLWGAPDDPATLEDSLVAGLSGTFVDERPAALEQMVEWRASEDADRAAWDAQAAAVHDFDVSEELYEITEPALVIHGRDDAVWPVERGERLAEGLPRGEFLGIDDAGHLVHIEVSKRVNDELLGFLPDLE</sequence>
<evidence type="ECO:0000259" key="1">
    <source>
        <dbReference type="Pfam" id="PF00561"/>
    </source>
</evidence>
<dbReference type="Pfam" id="PF00561">
    <property type="entry name" value="Abhydrolase_1"/>
    <property type="match status" value="1"/>
</dbReference>
<dbReference type="Proteomes" id="UP000199170">
    <property type="component" value="Unassembled WGS sequence"/>
</dbReference>
<keyword evidence="3" id="KW-1185">Reference proteome</keyword>
<dbReference type="InterPro" id="IPR000073">
    <property type="entry name" value="AB_hydrolase_1"/>
</dbReference>
<dbReference type="EMBL" id="FNPB01000002">
    <property type="protein sequence ID" value="SDX78810.1"/>
    <property type="molecule type" value="Genomic_DNA"/>
</dbReference>
<evidence type="ECO:0000313" key="2">
    <source>
        <dbReference type="EMBL" id="SDX78810.1"/>
    </source>
</evidence>
<feature type="domain" description="AB hydrolase-1" evidence="1">
    <location>
        <begin position="49"/>
        <end position="243"/>
    </location>
</feature>
<evidence type="ECO:0000313" key="3">
    <source>
        <dbReference type="Proteomes" id="UP000199170"/>
    </source>
</evidence>
<dbReference type="OrthoDB" id="247398at2157"/>
<dbReference type="RefSeq" id="WP_089765851.1">
    <property type="nucleotide sequence ID" value="NZ_FNPB01000002.1"/>
</dbReference>
<dbReference type="PRINTS" id="PR00111">
    <property type="entry name" value="ABHYDROLASE"/>
</dbReference>
<name>A0A1H3EJL7_9EURY</name>
<reference evidence="3" key="1">
    <citation type="submission" date="2016-10" db="EMBL/GenBank/DDBJ databases">
        <authorList>
            <person name="Varghese N."/>
            <person name="Submissions S."/>
        </authorList>
    </citation>
    <scope>NUCLEOTIDE SEQUENCE [LARGE SCALE GENOMIC DNA]</scope>
    <source>
        <strain evidence="3">CGMCC 1.10118</strain>
    </source>
</reference>
<organism evidence="2 3">
    <name type="scientific">Halobellus clavatus</name>
    <dbReference type="NCBI Taxonomy" id="660517"/>
    <lineage>
        <taxon>Archaea</taxon>
        <taxon>Methanobacteriati</taxon>
        <taxon>Methanobacteriota</taxon>
        <taxon>Stenosarchaea group</taxon>
        <taxon>Halobacteria</taxon>
        <taxon>Halobacteriales</taxon>
        <taxon>Haloferacaceae</taxon>
        <taxon>Halobellus</taxon>
    </lineage>
</organism>
<dbReference type="Gene3D" id="3.40.50.1820">
    <property type="entry name" value="alpha/beta hydrolase"/>
    <property type="match status" value="1"/>
</dbReference>
<dbReference type="PANTHER" id="PTHR43433:SF5">
    <property type="entry name" value="AB HYDROLASE-1 DOMAIN-CONTAINING PROTEIN"/>
    <property type="match status" value="1"/>
</dbReference>
<gene>
    <name evidence="2" type="ORF">SAMN04487946_102323</name>
</gene>
<proteinExistence type="predicted"/>
<dbReference type="PANTHER" id="PTHR43433">
    <property type="entry name" value="HYDROLASE, ALPHA/BETA FOLD FAMILY PROTEIN"/>
    <property type="match status" value="1"/>
</dbReference>
<dbReference type="InterPro" id="IPR050471">
    <property type="entry name" value="AB_hydrolase"/>
</dbReference>
<dbReference type="InterPro" id="IPR029058">
    <property type="entry name" value="AB_hydrolase_fold"/>
</dbReference>
<accession>A0A1H3EJL7</accession>